<reference evidence="2 3" key="1">
    <citation type="submission" date="2017-09" db="EMBL/GenBank/DDBJ databases">
        <title>Depth-based differentiation of microbial function through sediment-hosted aquifers and enrichment of novel symbionts in the deep terrestrial subsurface.</title>
        <authorList>
            <person name="Probst A.J."/>
            <person name="Ladd B."/>
            <person name="Jarett J.K."/>
            <person name="Geller-Mcgrath D.E."/>
            <person name="Sieber C.M."/>
            <person name="Emerson J.B."/>
            <person name="Anantharaman K."/>
            <person name="Thomas B.C."/>
            <person name="Malmstrom R."/>
            <person name="Stieglmeier M."/>
            <person name="Klingl A."/>
            <person name="Woyke T."/>
            <person name="Ryan C.M."/>
            <person name="Banfield J.F."/>
        </authorList>
    </citation>
    <scope>NUCLEOTIDE SEQUENCE [LARGE SCALE GENOMIC DNA]</scope>
    <source>
        <strain evidence="2">CG10_big_fil_rev_8_21_14_0_10_50_16</strain>
    </source>
</reference>
<dbReference type="SUPFAM" id="SSF158446">
    <property type="entry name" value="IVS-encoded protein-like"/>
    <property type="match status" value="1"/>
</dbReference>
<dbReference type="InterPro" id="IPR055360">
    <property type="entry name" value="bAvd"/>
</dbReference>
<dbReference type="NCBIfam" id="NF033474">
    <property type="entry name" value="DivGenRetAVD"/>
    <property type="match status" value="1"/>
</dbReference>
<accession>A0A2H0RLI6</accession>
<name>A0A2H0RLI6_9BACT</name>
<dbReference type="NCBIfam" id="TIGR02436">
    <property type="entry name" value="four helix bundle protein"/>
    <property type="match status" value="1"/>
</dbReference>
<dbReference type="InterPro" id="IPR036583">
    <property type="entry name" value="23S_rRNA_IVS_sf"/>
</dbReference>
<dbReference type="InterPro" id="IPR012657">
    <property type="entry name" value="23S_rRNA-intervening_sequence"/>
</dbReference>
<dbReference type="CDD" id="cd16376">
    <property type="entry name" value="Avd_like"/>
    <property type="match status" value="1"/>
</dbReference>
<dbReference type="AlphaFoldDB" id="A0A2H0RLI6"/>
<dbReference type="EMBL" id="PCYM01000009">
    <property type="protein sequence ID" value="PIR47330.1"/>
    <property type="molecule type" value="Genomic_DNA"/>
</dbReference>
<evidence type="ECO:0000259" key="1">
    <source>
        <dbReference type="Pfam" id="PF22296"/>
    </source>
</evidence>
<dbReference type="Gene3D" id="1.20.1440.60">
    <property type="entry name" value="23S rRNA-intervening sequence"/>
    <property type="match status" value="1"/>
</dbReference>
<protein>
    <recommendedName>
        <fullName evidence="1">bAvd-like domain-containing protein</fullName>
    </recommendedName>
</protein>
<feature type="domain" description="bAvd-like" evidence="1">
    <location>
        <begin position="10"/>
        <end position="113"/>
    </location>
</feature>
<proteinExistence type="predicted"/>
<comment type="caution">
    <text evidence="2">The sequence shown here is derived from an EMBL/GenBank/DDBJ whole genome shotgun (WGS) entry which is preliminary data.</text>
</comment>
<gene>
    <name evidence="2" type="ORF">COV06_04035</name>
</gene>
<organism evidence="2 3">
    <name type="scientific">Candidatus Uhrbacteria bacterium CG10_big_fil_rev_8_21_14_0_10_50_16</name>
    <dbReference type="NCBI Taxonomy" id="1975039"/>
    <lineage>
        <taxon>Bacteria</taxon>
        <taxon>Candidatus Uhriibacteriota</taxon>
    </lineage>
</organism>
<dbReference type="Proteomes" id="UP000230084">
    <property type="component" value="Unassembled WGS sequence"/>
</dbReference>
<sequence>MLDEFDIPIFKKAYDLYLYVYGLRESVPKQDRYALWLRIEKMNLDVIEKILHASALYKAEKIEVLEKASVDLNMLRVFVRIAKDTKVLDTAKYAKIQQQIDEIGRMLGGWIKHFKGENESAPL</sequence>
<evidence type="ECO:0000313" key="3">
    <source>
        <dbReference type="Proteomes" id="UP000230084"/>
    </source>
</evidence>
<evidence type="ECO:0000313" key="2">
    <source>
        <dbReference type="EMBL" id="PIR47330.1"/>
    </source>
</evidence>
<dbReference type="Pfam" id="PF22296">
    <property type="entry name" value="bAvd"/>
    <property type="match status" value="1"/>
</dbReference>